<protein>
    <submittedName>
        <fullName evidence="5">Uncharacterized protein</fullName>
    </submittedName>
</protein>
<dbReference type="OrthoDB" id="694798at2759"/>
<comment type="caution">
    <text evidence="5">The sequence shown here is derived from an EMBL/GenBank/DDBJ whole genome shotgun (WGS) entry which is preliminary data.</text>
</comment>
<sequence length="250" mass="28409">MEGRVASLEEEMTGIKTEIKELKEMFGEMMRLWKGKNSTQDGEKLVAADPRETNTSAAHGREEAEAQQKNGEGRNHVGGRPRGGRPPARTPEELGKCVAVSIVQDTTREKWLEMLRNDLEVQQKVAHLLDQVDGSSAAPESTRPQWEVRDKLVYRGGKLSAKSPTFKPPAKKVTINQRIRYLEAIKDTFPHDPETYQIFVGVMRDYKSKRIDIGRVVFRISMLFGGHKKLLRGFNKFLPNNMKTVDLYPM</sequence>
<dbReference type="InterPro" id="IPR003822">
    <property type="entry name" value="PAH"/>
</dbReference>
<evidence type="ECO:0000256" key="4">
    <source>
        <dbReference type="SAM" id="MobiDB-lite"/>
    </source>
</evidence>
<gene>
    <name evidence="5" type="ORF">GUJ93_ZPchr0010g7979</name>
</gene>
<accession>A0A8J5WC92</accession>
<organism evidence="5 6">
    <name type="scientific">Zizania palustris</name>
    <name type="common">Northern wild rice</name>
    <dbReference type="NCBI Taxonomy" id="103762"/>
    <lineage>
        <taxon>Eukaryota</taxon>
        <taxon>Viridiplantae</taxon>
        <taxon>Streptophyta</taxon>
        <taxon>Embryophyta</taxon>
        <taxon>Tracheophyta</taxon>
        <taxon>Spermatophyta</taxon>
        <taxon>Magnoliopsida</taxon>
        <taxon>Liliopsida</taxon>
        <taxon>Poales</taxon>
        <taxon>Poaceae</taxon>
        <taxon>BOP clade</taxon>
        <taxon>Oryzoideae</taxon>
        <taxon>Oryzeae</taxon>
        <taxon>Zizaniinae</taxon>
        <taxon>Zizania</taxon>
    </lineage>
</organism>
<reference evidence="5" key="2">
    <citation type="submission" date="2021-02" db="EMBL/GenBank/DDBJ databases">
        <authorList>
            <person name="Kimball J.A."/>
            <person name="Haas M.W."/>
            <person name="Macchietto M."/>
            <person name="Kono T."/>
            <person name="Duquette J."/>
            <person name="Shao M."/>
        </authorList>
    </citation>
    <scope>NUCLEOTIDE SEQUENCE</scope>
    <source>
        <tissue evidence="5">Fresh leaf tissue</tissue>
    </source>
</reference>
<evidence type="ECO:0000256" key="1">
    <source>
        <dbReference type="ARBA" id="ARBA00004123"/>
    </source>
</evidence>
<evidence type="ECO:0000313" key="5">
    <source>
        <dbReference type="EMBL" id="KAG8087156.1"/>
    </source>
</evidence>
<evidence type="ECO:0000256" key="2">
    <source>
        <dbReference type="ARBA" id="ARBA00023242"/>
    </source>
</evidence>
<comment type="subcellular location">
    <subcellularLocation>
        <location evidence="1 3">Nucleus</location>
    </subcellularLocation>
</comment>
<feature type="compositionally biased region" description="Basic and acidic residues" evidence="4">
    <location>
        <begin position="59"/>
        <end position="75"/>
    </location>
</feature>
<keyword evidence="2 3" id="KW-0539">Nucleus</keyword>
<dbReference type="PROSITE" id="PS51477">
    <property type="entry name" value="PAH"/>
    <property type="match status" value="1"/>
</dbReference>
<evidence type="ECO:0000256" key="3">
    <source>
        <dbReference type="PROSITE-ProRule" id="PRU00810"/>
    </source>
</evidence>
<dbReference type="FunFam" id="1.20.1160.11:FF:000001">
    <property type="entry name" value="Paired amphipathic helix protein Sin3"/>
    <property type="match status" value="1"/>
</dbReference>
<dbReference type="Pfam" id="PF02671">
    <property type="entry name" value="PAH"/>
    <property type="match status" value="1"/>
</dbReference>
<reference evidence="5" key="1">
    <citation type="journal article" date="2021" name="bioRxiv">
        <title>Whole Genome Assembly and Annotation of Northern Wild Rice, Zizania palustris L., Supports a Whole Genome Duplication in the Zizania Genus.</title>
        <authorList>
            <person name="Haas M."/>
            <person name="Kono T."/>
            <person name="Macchietto M."/>
            <person name="Millas R."/>
            <person name="McGilp L."/>
            <person name="Shao M."/>
            <person name="Duquette J."/>
            <person name="Hirsch C.N."/>
            <person name="Kimball J."/>
        </authorList>
    </citation>
    <scope>NUCLEOTIDE SEQUENCE</scope>
    <source>
        <tissue evidence="5">Fresh leaf tissue</tissue>
    </source>
</reference>
<evidence type="ECO:0000313" key="6">
    <source>
        <dbReference type="Proteomes" id="UP000729402"/>
    </source>
</evidence>
<dbReference type="PANTHER" id="PTHR12346">
    <property type="entry name" value="SIN3B-RELATED"/>
    <property type="match status" value="1"/>
</dbReference>
<feature type="region of interest" description="Disordered" evidence="4">
    <location>
        <begin position="33"/>
        <end position="93"/>
    </location>
</feature>
<dbReference type="InterPro" id="IPR039774">
    <property type="entry name" value="Sin3-like"/>
</dbReference>
<dbReference type="Proteomes" id="UP000729402">
    <property type="component" value="Unassembled WGS sequence"/>
</dbReference>
<feature type="compositionally biased region" description="Basic and acidic residues" evidence="4">
    <location>
        <begin position="41"/>
        <end position="52"/>
    </location>
</feature>
<keyword evidence="6" id="KW-1185">Reference proteome</keyword>
<dbReference type="GO" id="GO:0003714">
    <property type="term" value="F:transcription corepressor activity"/>
    <property type="evidence" value="ECO:0007669"/>
    <property type="project" value="InterPro"/>
</dbReference>
<proteinExistence type="predicted"/>
<name>A0A8J5WC92_ZIZPA</name>
<dbReference type="EMBL" id="JAAALK010000082">
    <property type="protein sequence ID" value="KAG8087156.1"/>
    <property type="molecule type" value="Genomic_DNA"/>
</dbReference>
<dbReference type="GO" id="GO:0005634">
    <property type="term" value="C:nucleus"/>
    <property type="evidence" value="ECO:0007669"/>
    <property type="project" value="UniProtKB-SubCell"/>
</dbReference>
<dbReference type="AlphaFoldDB" id="A0A8J5WC92"/>